<feature type="domain" description="Core-binding (CB)" evidence="3">
    <location>
        <begin position="23"/>
        <end position="123"/>
    </location>
</feature>
<dbReference type="InterPro" id="IPR044068">
    <property type="entry name" value="CB"/>
</dbReference>
<proteinExistence type="predicted"/>
<evidence type="ECO:0000313" key="4">
    <source>
        <dbReference type="EMBL" id="PKW18652.1"/>
    </source>
</evidence>
<dbReference type="SUPFAM" id="SSF47823">
    <property type="entry name" value="lambda integrase-like, N-terminal domain"/>
    <property type="match status" value="1"/>
</dbReference>
<evidence type="ECO:0000256" key="1">
    <source>
        <dbReference type="ARBA" id="ARBA00023125"/>
    </source>
</evidence>
<evidence type="ECO:0000256" key="2">
    <source>
        <dbReference type="PROSITE-ProRule" id="PRU01248"/>
    </source>
</evidence>
<dbReference type="PROSITE" id="PS51900">
    <property type="entry name" value="CB"/>
    <property type="match status" value="1"/>
</dbReference>
<dbReference type="Proteomes" id="UP000233786">
    <property type="component" value="Unassembled WGS sequence"/>
</dbReference>
<name>A0A2N3Y6S7_SACSN</name>
<dbReference type="GO" id="GO:0003677">
    <property type="term" value="F:DNA binding"/>
    <property type="evidence" value="ECO:0007669"/>
    <property type="project" value="UniProtKB-UniRule"/>
</dbReference>
<accession>A0A2N3Y6S7</accession>
<dbReference type="InterPro" id="IPR010998">
    <property type="entry name" value="Integrase_recombinase_N"/>
</dbReference>
<evidence type="ECO:0000259" key="3">
    <source>
        <dbReference type="PROSITE" id="PS51900"/>
    </source>
</evidence>
<keyword evidence="1 2" id="KW-0238">DNA-binding</keyword>
<dbReference type="EMBL" id="PJNB01000001">
    <property type="protein sequence ID" value="PKW18652.1"/>
    <property type="molecule type" value="Genomic_DNA"/>
</dbReference>
<evidence type="ECO:0000313" key="5">
    <source>
        <dbReference type="Proteomes" id="UP000233786"/>
    </source>
</evidence>
<dbReference type="GO" id="GO:0015074">
    <property type="term" value="P:DNA integration"/>
    <property type="evidence" value="ECO:0007669"/>
    <property type="project" value="InterPro"/>
</dbReference>
<dbReference type="AlphaFoldDB" id="A0A2N3Y6S7"/>
<dbReference type="RefSeq" id="WP_010310907.1">
    <property type="nucleotide sequence ID" value="NZ_PJNB01000001.1"/>
</dbReference>
<dbReference type="InterPro" id="IPR004107">
    <property type="entry name" value="Integrase_SAM-like_N"/>
</dbReference>
<organism evidence="4 5">
    <name type="scientific">Saccharopolyspora spinosa</name>
    <dbReference type="NCBI Taxonomy" id="60894"/>
    <lineage>
        <taxon>Bacteria</taxon>
        <taxon>Bacillati</taxon>
        <taxon>Actinomycetota</taxon>
        <taxon>Actinomycetes</taxon>
        <taxon>Pseudonocardiales</taxon>
        <taxon>Pseudonocardiaceae</taxon>
        <taxon>Saccharopolyspora</taxon>
    </lineage>
</organism>
<dbReference type="Pfam" id="PF02899">
    <property type="entry name" value="Phage_int_SAM_1"/>
    <property type="match status" value="1"/>
</dbReference>
<keyword evidence="5" id="KW-1185">Reference proteome</keyword>
<gene>
    <name evidence="4" type="ORF">A8926_6763</name>
</gene>
<sequence>MRVQGVAMPASRESSWTVLGDDDIPVEPIERYLAYLTDIERSPNTIRAYAYDLKDYWVFLAVRRLDWREVRLEDIGEYVAWLRLPPTGRDGQVAVLPSVEPHVTASTINRKLSALAAFYAYQVRHGVDLGELLTTWQPPGGHRSGWKPFLHHISKSKPQPRRAIVLKTPTKLPRILTVVLAENHIRAGHAAWWYS</sequence>
<reference evidence="4" key="1">
    <citation type="submission" date="2017-12" db="EMBL/GenBank/DDBJ databases">
        <title>Sequencing the genomes of 1000 Actinobacteria strains.</title>
        <authorList>
            <person name="Klenk H.-P."/>
        </authorList>
    </citation>
    <scope>NUCLEOTIDE SEQUENCE [LARGE SCALE GENOMIC DNA]</scope>
    <source>
        <strain evidence="4">DSM 44228</strain>
    </source>
</reference>
<comment type="caution">
    <text evidence="4">The sequence shown here is derived from an EMBL/GenBank/DDBJ whole genome shotgun (WGS) entry which is preliminary data.</text>
</comment>
<dbReference type="Gene3D" id="1.10.150.130">
    <property type="match status" value="1"/>
</dbReference>
<protein>
    <submittedName>
        <fullName evidence="4">Phage integrase family protein with SAM-like domain</fullName>
    </submittedName>
</protein>